<evidence type="ECO:0000256" key="6">
    <source>
        <dbReference type="ARBA" id="ARBA00023136"/>
    </source>
</evidence>
<dbReference type="PROSITE" id="PS50850">
    <property type="entry name" value="MFS"/>
    <property type="match status" value="1"/>
</dbReference>
<feature type="transmembrane region" description="Helical" evidence="7">
    <location>
        <begin position="210"/>
        <end position="228"/>
    </location>
</feature>
<feature type="transmembrane region" description="Helical" evidence="7">
    <location>
        <begin position="23"/>
        <end position="45"/>
    </location>
</feature>
<dbReference type="Gene3D" id="1.20.1250.20">
    <property type="entry name" value="MFS general substrate transporter like domains"/>
    <property type="match status" value="1"/>
</dbReference>
<evidence type="ECO:0000259" key="8">
    <source>
        <dbReference type="PROSITE" id="PS50850"/>
    </source>
</evidence>
<organism evidence="9 10">
    <name type="scientific">Stutzerimonas stutzeri CCUG 29243</name>
    <dbReference type="NCBI Taxonomy" id="1196835"/>
    <lineage>
        <taxon>Bacteria</taxon>
        <taxon>Pseudomonadati</taxon>
        <taxon>Pseudomonadota</taxon>
        <taxon>Gammaproteobacteria</taxon>
        <taxon>Pseudomonadales</taxon>
        <taxon>Pseudomonadaceae</taxon>
        <taxon>Stutzerimonas</taxon>
    </lineage>
</organism>
<dbReference type="HOGENOM" id="CLU_000960_28_2_6"/>
<dbReference type="eggNOG" id="COG0477">
    <property type="taxonomic scope" value="Bacteria"/>
</dbReference>
<dbReference type="Gene3D" id="1.20.1720.10">
    <property type="entry name" value="Multidrug resistance protein D"/>
    <property type="match status" value="1"/>
</dbReference>
<feature type="transmembrane region" description="Helical" evidence="7">
    <location>
        <begin position="414"/>
        <end position="433"/>
    </location>
</feature>
<dbReference type="PANTHER" id="PTHR42718:SF46">
    <property type="entry name" value="BLR6921 PROTEIN"/>
    <property type="match status" value="1"/>
</dbReference>
<dbReference type="GO" id="GO:0005886">
    <property type="term" value="C:plasma membrane"/>
    <property type="evidence" value="ECO:0007669"/>
    <property type="project" value="UniProtKB-SubCell"/>
</dbReference>
<dbReference type="KEGG" id="psc:A458_17830"/>
<evidence type="ECO:0000313" key="9">
    <source>
        <dbReference type="EMBL" id="AFM34791.1"/>
    </source>
</evidence>
<dbReference type="Proteomes" id="UP000006063">
    <property type="component" value="Chromosome"/>
</dbReference>
<keyword evidence="3" id="KW-1003">Cell membrane</keyword>
<evidence type="ECO:0000256" key="4">
    <source>
        <dbReference type="ARBA" id="ARBA00022692"/>
    </source>
</evidence>
<evidence type="ECO:0000256" key="3">
    <source>
        <dbReference type="ARBA" id="ARBA00022475"/>
    </source>
</evidence>
<reference evidence="9 10" key="1">
    <citation type="journal article" date="2012" name="J. Bacteriol.">
        <title>Complete Genome Sequence of the Naphthalene-Degrading Bacterium Pseudomonas stutzeri AN10 (CCUG 29243).</title>
        <authorList>
            <person name="Brunet-Galmes I."/>
            <person name="Busquets A."/>
            <person name="Pena A."/>
            <person name="Gomila M."/>
            <person name="Nogales B."/>
            <person name="Garcia-Valdes E."/>
            <person name="Lalucat J."/>
            <person name="Bennasar A."/>
            <person name="Bosch R."/>
        </authorList>
    </citation>
    <scope>NUCLEOTIDE SEQUENCE [LARGE SCALE GENOMIC DNA]</scope>
    <source>
        <strain evidence="9 10">CCUG 29243</strain>
    </source>
</reference>
<dbReference type="PANTHER" id="PTHR42718">
    <property type="entry name" value="MAJOR FACILITATOR SUPERFAMILY MULTIDRUG TRANSPORTER MFSC"/>
    <property type="match status" value="1"/>
</dbReference>
<proteinExistence type="predicted"/>
<comment type="subcellular location">
    <subcellularLocation>
        <location evidence="1">Cell membrane</location>
        <topology evidence="1">Multi-pass membrane protein</topology>
    </subcellularLocation>
</comment>
<dbReference type="Pfam" id="PF07690">
    <property type="entry name" value="MFS_1"/>
    <property type="match status" value="1"/>
</dbReference>
<protein>
    <submittedName>
        <fullName evidence="9">Major facilitator transporter</fullName>
    </submittedName>
</protein>
<keyword evidence="2" id="KW-0813">Transport</keyword>
<accession>I4CXI4</accession>
<sequence length="481" mass="50174">MSPEVEGTDPLNTDTGNPSANRVLAVVLTAYLMIVLDLSIVYTGLPEIGETMSLGPVGLTWVQNAYLLCFGGFLLLSARAGDLFGFKRMLLWGIALFAASSLIIGLAQTPVELIGARAVQGVGASMIAPSVLSLISAFFHEGEGRSRALAWYSMVAGAGASLGMVMGGIFAGTLSWRVGFLINVPIGLGLWLAANRALTHTPRGDGRLDVAGAITSTVGMVALVWGIVRTTDQGWTDPLVLAALTLAVLSIGLFLWIQARTKEPLLPLTIFASQVRSGAYAARMCFVGAVVSFFFFETQLMQQVLGFSPLQAGLGFLPMTVPTFFAALLVPRLTRAWGNANLLCVALASMTVGMIWLSFAGEQTGYWAGIALPMVLLGLGNGGALGPLTVAGVTDVSGRNRGAASGAVNVAHQLGGSLGLSILATIFAAAYLPSLPQRMALEHQVSTAILSAGVLLALGLVIALVFIWPNEQRAAANRGSQ</sequence>
<dbReference type="GO" id="GO:0022857">
    <property type="term" value="F:transmembrane transporter activity"/>
    <property type="evidence" value="ECO:0007669"/>
    <property type="project" value="InterPro"/>
</dbReference>
<dbReference type="InterPro" id="IPR020846">
    <property type="entry name" value="MFS_dom"/>
</dbReference>
<feature type="transmembrane region" description="Helical" evidence="7">
    <location>
        <begin position="240"/>
        <end position="257"/>
    </location>
</feature>
<gene>
    <name evidence="9" type="ORF">A458_17830</name>
</gene>
<feature type="transmembrane region" description="Helical" evidence="7">
    <location>
        <begin position="151"/>
        <end position="172"/>
    </location>
</feature>
<evidence type="ECO:0000256" key="7">
    <source>
        <dbReference type="SAM" id="Phobius"/>
    </source>
</evidence>
<feature type="transmembrane region" description="Helical" evidence="7">
    <location>
        <begin position="308"/>
        <end position="330"/>
    </location>
</feature>
<dbReference type="AlphaFoldDB" id="I4CXI4"/>
<feature type="transmembrane region" description="Helical" evidence="7">
    <location>
        <begin position="89"/>
        <end position="107"/>
    </location>
</feature>
<evidence type="ECO:0000256" key="5">
    <source>
        <dbReference type="ARBA" id="ARBA00022989"/>
    </source>
</evidence>
<keyword evidence="4 7" id="KW-0812">Transmembrane</keyword>
<feature type="transmembrane region" description="Helical" evidence="7">
    <location>
        <begin position="278"/>
        <end position="296"/>
    </location>
</feature>
<dbReference type="CDD" id="cd17321">
    <property type="entry name" value="MFS_MMR_MDR_like"/>
    <property type="match status" value="1"/>
</dbReference>
<keyword evidence="6 7" id="KW-0472">Membrane</keyword>
<feature type="transmembrane region" description="Helical" evidence="7">
    <location>
        <begin position="366"/>
        <end position="393"/>
    </location>
</feature>
<dbReference type="PATRIC" id="fig|1196835.3.peg.3593"/>
<feature type="transmembrane region" description="Helical" evidence="7">
    <location>
        <begin position="57"/>
        <end position="77"/>
    </location>
</feature>
<evidence type="ECO:0000256" key="2">
    <source>
        <dbReference type="ARBA" id="ARBA00022448"/>
    </source>
</evidence>
<feature type="domain" description="Major facilitator superfamily (MFS) profile" evidence="8">
    <location>
        <begin position="23"/>
        <end position="471"/>
    </location>
</feature>
<feature type="transmembrane region" description="Helical" evidence="7">
    <location>
        <begin position="342"/>
        <end position="360"/>
    </location>
</feature>
<feature type="transmembrane region" description="Helical" evidence="7">
    <location>
        <begin position="119"/>
        <end position="139"/>
    </location>
</feature>
<dbReference type="SUPFAM" id="SSF103473">
    <property type="entry name" value="MFS general substrate transporter"/>
    <property type="match status" value="1"/>
</dbReference>
<feature type="transmembrane region" description="Helical" evidence="7">
    <location>
        <begin position="445"/>
        <end position="468"/>
    </location>
</feature>
<dbReference type="EMBL" id="CP003677">
    <property type="protein sequence ID" value="AFM34791.1"/>
    <property type="molecule type" value="Genomic_DNA"/>
</dbReference>
<keyword evidence="5 7" id="KW-1133">Transmembrane helix</keyword>
<evidence type="ECO:0000256" key="1">
    <source>
        <dbReference type="ARBA" id="ARBA00004651"/>
    </source>
</evidence>
<dbReference type="RefSeq" id="WP_014821602.1">
    <property type="nucleotide sequence ID" value="NC_018028.1"/>
</dbReference>
<evidence type="ECO:0000313" key="10">
    <source>
        <dbReference type="Proteomes" id="UP000006063"/>
    </source>
</evidence>
<dbReference type="InterPro" id="IPR011701">
    <property type="entry name" value="MFS"/>
</dbReference>
<dbReference type="InterPro" id="IPR036259">
    <property type="entry name" value="MFS_trans_sf"/>
</dbReference>
<feature type="transmembrane region" description="Helical" evidence="7">
    <location>
        <begin position="178"/>
        <end position="198"/>
    </location>
</feature>
<name>I4CXI4_STUST</name>